<evidence type="ECO:0000256" key="3">
    <source>
        <dbReference type="ARBA" id="ARBA00022679"/>
    </source>
</evidence>
<evidence type="ECO:0000256" key="4">
    <source>
        <dbReference type="ARBA" id="ARBA00022960"/>
    </source>
</evidence>
<reference evidence="9 10" key="1">
    <citation type="submission" date="2015-11" db="EMBL/GenBank/DDBJ databases">
        <title>Genomic analysis of 38 Legionella species identifies large and diverse effector repertoires.</title>
        <authorList>
            <person name="Burstein D."/>
            <person name="Amaro F."/>
            <person name="Zusman T."/>
            <person name="Lifshitz Z."/>
            <person name="Cohen O."/>
            <person name="Gilbert J.A."/>
            <person name="Pupko T."/>
            <person name="Shuman H.A."/>
            <person name="Segal G."/>
        </authorList>
    </citation>
    <scope>NUCLEOTIDE SEQUENCE [LARGE SCALE GENOMIC DNA]</scope>
    <source>
        <strain evidence="9 10">ATCC 49505</strain>
    </source>
</reference>
<dbReference type="EMBL" id="LNYK01000019">
    <property type="protein sequence ID" value="KTD20642.1"/>
    <property type="molecule type" value="Genomic_DNA"/>
</dbReference>
<dbReference type="RefSeq" id="WP_083503296.1">
    <property type="nucleotide sequence ID" value="NZ_CAAAHZ010000004.1"/>
</dbReference>
<dbReference type="GO" id="GO:0071972">
    <property type="term" value="F:peptidoglycan L,D-transpeptidase activity"/>
    <property type="evidence" value="ECO:0007669"/>
    <property type="project" value="TreeGrafter"/>
</dbReference>
<dbReference type="GO" id="GO:0005576">
    <property type="term" value="C:extracellular region"/>
    <property type="evidence" value="ECO:0007669"/>
    <property type="project" value="TreeGrafter"/>
</dbReference>
<dbReference type="GO" id="GO:0008360">
    <property type="term" value="P:regulation of cell shape"/>
    <property type="evidence" value="ECO:0007669"/>
    <property type="project" value="UniProtKB-UniRule"/>
</dbReference>
<dbReference type="PROSITE" id="PS52029">
    <property type="entry name" value="LD_TPASE"/>
    <property type="match status" value="1"/>
</dbReference>
<dbReference type="InterPro" id="IPR038063">
    <property type="entry name" value="Transpep_catalytic_dom"/>
</dbReference>
<dbReference type="InterPro" id="IPR050979">
    <property type="entry name" value="LD-transpeptidase"/>
</dbReference>
<keyword evidence="5 7" id="KW-0573">Peptidoglycan synthesis</keyword>
<protein>
    <submittedName>
        <fullName evidence="9">Enhanced entry protein EnhA</fullName>
    </submittedName>
</protein>
<evidence type="ECO:0000313" key="10">
    <source>
        <dbReference type="Proteomes" id="UP000054997"/>
    </source>
</evidence>
<dbReference type="GO" id="GO:0071555">
    <property type="term" value="P:cell wall organization"/>
    <property type="evidence" value="ECO:0007669"/>
    <property type="project" value="UniProtKB-UniRule"/>
</dbReference>
<dbReference type="InterPro" id="IPR005490">
    <property type="entry name" value="LD_TPept_cat_dom"/>
</dbReference>
<evidence type="ECO:0000256" key="7">
    <source>
        <dbReference type="PROSITE-ProRule" id="PRU01373"/>
    </source>
</evidence>
<dbReference type="PANTHER" id="PTHR30582:SF2">
    <property type="entry name" value="L,D-TRANSPEPTIDASE YCIB-RELATED"/>
    <property type="match status" value="1"/>
</dbReference>
<comment type="similarity">
    <text evidence="2">Belongs to the YkuD family.</text>
</comment>
<feature type="domain" description="L,D-TPase catalytic" evidence="8">
    <location>
        <begin position="50"/>
        <end position="172"/>
    </location>
</feature>
<organism evidence="9 10">
    <name type="scientific">Legionella londiniensis</name>
    <dbReference type="NCBI Taxonomy" id="45068"/>
    <lineage>
        <taxon>Bacteria</taxon>
        <taxon>Pseudomonadati</taxon>
        <taxon>Pseudomonadota</taxon>
        <taxon>Gammaproteobacteria</taxon>
        <taxon>Legionellales</taxon>
        <taxon>Legionellaceae</taxon>
        <taxon>Legionella</taxon>
    </lineage>
</organism>
<dbReference type="SUPFAM" id="SSF141523">
    <property type="entry name" value="L,D-transpeptidase catalytic domain-like"/>
    <property type="match status" value="1"/>
</dbReference>
<dbReference type="Pfam" id="PF03734">
    <property type="entry name" value="YkuD"/>
    <property type="match status" value="1"/>
</dbReference>
<evidence type="ECO:0000256" key="1">
    <source>
        <dbReference type="ARBA" id="ARBA00004752"/>
    </source>
</evidence>
<evidence type="ECO:0000256" key="2">
    <source>
        <dbReference type="ARBA" id="ARBA00005992"/>
    </source>
</evidence>
<accession>A0A0W0VKK6</accession>
<dbReference type="CDD" id="cd16913">
    <property type="entry name" value="YkuD_like"/>
    <property type="match status" value="1"/>
</dbReference>
<evidence type="ECO:0000256" key="6">
    <source>
        <dbReference type="ARBA" id="ARBA00023316"/>
    </source>
</evidence>
<dbReference type="Gene3D" id="2.40.440.10">
    <property type="entry name" value="L,D-transpeptidase catalytic domain-like"/>
    <property type="match status" value="1"/>
</dbReference>
<dbReference type="PANTHER" id="PTHR30582">
    <property type="entry name" value="L,D-TRANSPEPTIDASE"/>
    <property type="match status" value="1"/>
</dbReference>
<keyword evidence="6 7" id="KW-0961">Cell wall biogenesis/degradation</keyword>
<comment type="pathway">
    <text evidence="1 7">Cell wall biogenesis; peptidoglycan biosynthesis.</text>
</comment>
<proteinExistence type="inferred from homology"/>
<keyword evidence="3" id="KW-0808">Transferase</keyword>
<dbReference type="UniPathway" id="UPA00219"/>
<comment type="caution">
    <text evidence="9">The sequence shown here is derived from an EMBL/GenBank/DDBJ whole genome shotgun (WGS) entry which is preliminary data.</text>
</comment>
<keyword evidence="10" id="KW-1185">Reference proteome</keyword>
<dbReference type="GO" id="GO:0016740">
    <property type="term" value="F:transferase activity"/>
    <property type="evidence" value="ECO:0007669"/>
    <property type="project" value="UniProtKB-KW"/>
</dbReference>
<dbReference type="Proteomes" id="UP000054997">
    <property type="component" value="Unassembled WGS sequence"/>
</dbReference>
<feature type="active site" description="Nucleophile" evidence="7">
    <location>
        <position position="147"/>
    </location>
</feature>
<gene>
    <name evidence="9" type="primary">enhA_3</name>
    <name evidence="9" type="ORF">Llon_1528</name>
</gene>
<dbReference type="STRING" id="45068.Llon_1528"/>
<evidence type="ECO:0000313" key="9">
    <source>
        <dbReference type="EMBL" id="KTD20642.1"/>
    </source>
</evidence>
<evidence type="ECO:0000259" key="8">
    <source>
        <dbReference type="PROSITE" id="PS52029"/>
    </source>
</evidence>
<sequence>MEEKRLSSHPLIVPFIIGAGLFLHSNLLQANTIQGKDIFLAKPIGLLAVNTFIYNPKTLRWKAVKNGRVIRTGRGSGGRSYCPDVKRSCRTPTGTYRIISKRGPSCRSSRYPVGRGGAPMPYCMFFSKYYAIHGSPDVPNYNASHGCIRVKPHDARWLHQNFLHIGSKVVVQPY</sequence>
<dbReference type="PATRIC" id="fig|45068.5.peg.1657"/>
<dbReference type="GO" id="GO:0018104">
    <property type="term" value="P:peptidoglycan-protein cross-linking"/>
    <property type="evidence" value="ECO:0007669"/>
    <property type="project" value="TreeGrafter"/>
</dbReference>
<feature type="active site" description="Proton donor/acceptor" evidence="7">
    <location>
        <position position="133"/>
    </location>
</feature>
<dbReference type="AlphaFoldDB" id="A0A0W0VKK6"/>
<name>A0A0W0VKK6_9GAMM</name>
<keyword evidence="4 7" id="KW-0133">Cell shape</keyword>
<evidence type="ECO:0000256" key="5">
    <source>
        <dbReference type="ARBA" id="ARBA00022984"/>
    </source>
</evidence>
<dbReference type="OrthoDB" id="463216at2"/>